<dbReference type="AlphaFoldDB" id="A0A8S4QNM5"/>
<keyword evidence="2" id="KW-1185">Reference proteome</keyword>
<sequence>IPTKKQLFKEFVSARRWQEFREGLVEDVTSRTNTVNLTSVHDIPYSIRMEEMLDI</sequence>
<evidence type="ECO:0000313" key="1">
    <source>
        <dbReference type="EMBL" id="CAH2216168.1"/>
    </source>
</evidence>
<name>A0A8S4QNM5_9NEOP</name>
<evidence type="ECO:0000313" key="2">
    <source>
        <dbReference type="Proteomes" id="UP000838756"/>
    </source>
</evidence>
<organism evidence="1 2">
    <name type="scientific">Pararge aegeria aegeria</name>
    <dbReference type="NCBI Taxonomy" id="348720"/>
    <lineage>
        <taxon>Eukaryota</taxon>
        <taxon>Metazoa</taxon>
        <taxon>Ecdysozoa</taxon>
        <taxon>Arthropoda</taxon>
        <taxon>Hexapoda</taxon>
        <taxon>Insecta</taxon>
        <taxon>Pterygota</taxon>
        <taxon>Neoptera</taxon>
        <taxon>Endopterygota</taxon>
        <taxon>Lepidoptera</taxon>
        <taxon>Glossata</taxon>
        <taxon>Ditrysia</taxon>
        <taxon>Papilionoidea</taxon>
        <taxon>Nymphalidae</taxon>
        <taxon>Satyrinae</taxon>
        <taxon>Satyrini</taxon>
        <taxon>Parargina</taxon>
        <taxon>Pararge</taxon>
    </lineage>
</organism>
<feature type="non-terminal residue" evidence="1">
    <location>
        <position position="1"/>
    </location>
</feature>
<reference evidence="1" key="1">
    <citation type="submission" date="2022-03" db="EMBL/GenBank/DDBJ databases">
        <authorList>
            <person name="Lindestad O."/>
        </authorList>
    </citation>
    <scope>NUCLEOTIDE SEQUENCE</scope>
</reference>
<protein>
    <submittedName>
        <fullName evidence="1">Jg22003 protein</fullName>
    </submittedName>
</protein>
<dbReference type="OrthoDB" id="166212at2759"/>
<proteinExistence type="predicted"/>
<comment type="caution">
    <text evidence="1">The sequence shown here is derived from an EMBL/GenBank/DDBJ whole genome shotgun (WGS) entry which is preliminary data.</text>
</comment>
<dbReference type="EMBL" id="CAKXAJ010014285">
    <property type="protein sequence ID" value="CAH2216168.1"/>
    <property type="molecule type" value="Genomic_DNA"/>
</dbReference>
<accession>A0A8S4QNM5</accession>
<gene>
    <name evidence="1" type="primary">jg22003</name>
    <name evidence="1" type="ORF">PAEG_LOCUS4226</name>
</gene>
<dbReference type="Proteomes" id="UP000838756">
    <property type="component" value="Unassembled WGS sequence"/>
</dbReference>